<protein>
    <submittedName>
        <fullName evidence="3">Uncharacterized protein</fullName>
    </submittedName>
</protein>
<organism evidence="3 4">
    <name type="scientific">Daedalea quercina L-15889</name>
    <dbReference type="NCBI Taxonomy" id="1314783"/>
    <lineage>
        <taxon>Eukaryota</taxon>
        <taxon>Fungi</taxon>
        <taxon>Dikarya</taxon>
        <taxon>Basidiomycota</taxon>
        <taxon>Agaricomycotina</taxon>
        <taxon>Agaricomycetes</taxon>
        <taxon>Polyporales</taxon>
        <taxon>Fomitopsis</taxon>
    </lineage>
</organism>
<feature type="chain" id="PRO_5007862766" evidence="2">
    <location>
        <begin position="22"/>
        <end position="160"/>
    </location>
</feature>
<keyword evidence="4" id="KW-1185">Reference proteome</keyword>
<feature type="signal peptide" evidence="2">
    <location>
        <begin position="1"/>
        <end position="21"/>
    </location>
</feature>
<name>A0A165MUN8_9APHY</name>
<evidence type="ECO:0000313" key="4">
    <source>
        <dbReference type="Proteomes" id="UP000076727"/>
    </source>
</evidence>
<dbReference type="Proteomes" id="UP000076727">
    <property type="component" value="Unassembled WGS sequence"/>
</dbReference>
<keyword evidence="2" id="KW-0732">Signal</keyword>
<evidence type="ECO:0000256" key="2">
    <source>
        <dbReference type="SAM" id="SignalP"/>
    </source>
</evidence>
<sequence length="160" mass="18042">MRHSTLAHAAIVAAAVAPAFSLPLDIRSLELTDPALVVRATSCDGQVTTGGSACRLPYKKANHDLAFRDGLWARSGLPVKHFIKDAHGRLIQSRRGDRRDRRNHMRANHDLEAPDPSHRLPPLHAYERTACRRECDLVARDYLSMDNELLERTYELDELN</sequence>
<reference evidence="3 4" key="1">
    <citation type="journal article" date="2016" name="Mol. Biol. Evol.">
        <title>Comparative Genomics of Early-Diverging Mushroom-Forming Fungi Provides Insights into the Origins of Lignocellulose Decay Capabilities.</title>
        <authorList>
            <person name="Nagy L.G."/>
            <person name="Riley R."/>
            <person name="Tritt A."/>
            <person name="Adam C."/>
            <person name="Daum C."/>
            <person name="Floudas D."/>
            <person name="Sun H."/>
            <person name="Yadav J.S."/>
            <person name="Pangilinan J."/>
            <person name="Larsson K.H."/>
            <person name="Matsuura K."/>
            <person name="Barry K."/>
            <person name="Labutti K."/>
            <person name="Kuo R."/>
            <person name="Ohm R.A."/>
            <person name="Bhattacharya S.S."/>
            <person name="Shirouzu T."/>
            <person name="Yoshinaga Y."/>
            <person name="Martin F.M."/>
            <person name="Grigoriev I.V."/>
            <person name="Hibbett D.S."/>
        </authorList>
    </citation>
    <scope>NUCLEOTIDE SEQUENCE [LARGE SCALE GENOMIC DNA]</scope>
    <source>
        <strain evidence="3 4">L-15889</strain>
    </source>
</reference>
<evidence type="ECO:0000313" key="3">
    <source>
        <dbReference type="EMBL" id="KZT66148.1"/>
    </source>
</evidence>
<proteinExistence type="predicted"/>
<gene>
    <name evidence="3" type="ORF">DAEQUDRAFT_482452</name>
</gene>
<dbReference type="EMBL" id="KV429094">
    <property type="protein sequence ID" value="KZT66148.1"/>
    <property type="molecule type" value="Genomic_DNA"/>
</dbReference>
<dbReference type="AlphaFoldDB" id="A0A165MUN8"/>
<evidence type="ECO:0000256" key="1">
    <source>
        <dbReference type="SAM" id="MobiDB-lite"/>
    </source>
</evidence>
<feature type="compositionally biased region" description="Basic and acidic residues" evidence="1">
    <location>
        <begin position="107"/>
        <end position="118"/>
    </location>
</feature>
<feature type="region of interest" description="Disordered" evidence="1">
    <location>
        <begin position="93"/>
        <end position="121"/>
    </location>
</feature>
<accession>A0A165MUN8</accession>